<evidence type="ECO:0000259" key="2">
    <source>
        <dbReference type="Pfam" id="PF13439"/>
    </source>
</evidence>
<dbReference type="PANTHER" id="PTHR12526">
    <property type="entry name" value="GLYCOSYLTRANSFERASE"/>
    <property type="match status" value="1"/>
</dbReference>
<gene>
    <name evidence="3" type="ORF">UFOPK3662_02164</name>
</gene>
<feature type="domain" description="Glycosyltransferase subfamily 4-like N-terminal" evidence="2">
    <location>
        <begin position="36"/>
        <end position="192"/>
    </location>
</feature>
<dbReference type="AlphaFoldDB" id="A0A6J7JNN4"/>
<dbReference type="Pfam" id="PF13439">
    <property type="entry name" value="Glyco_transf_4"/>
    <property type="match status" value="1"/>
</dbReference>
<feature type="domain" description="Glycosyl transferase family 1" evidence="1">
    <location>
        <begin position="201"/>
        <end position="335"/>
    </location>
</feature>
<reference evidence="3" key="1">
    <citation type="submission" date="2020-05" db="EMBL/GenBank/DDBJ databases">
        <authorList>
            <person name="Chiriac C."/>
            <person name="Salcher M."/>
            <person name="Ghai R."/>
            <person name="Kavagutti S V."/>
        </authorList>
    </citation>
    <scope>NUCLEOTIDE SEQUENCE</scope>
</reference>
<evidence type="ECO:0000313" key="3">
    <source>
        <dbReference type="EMBL" id="CAB4944965.1"/>
    </source>
</evidence>
<dbReference type="EMBL" id="CAFBMW010000017">
    <property type="protein sequence ID" value="CAB4944965.1"/>
    <property type="molecule type" value="Genomic_DNA"/>
</dbReference>
<dbReference type="SUPFAM" id="SSF53756">
    <property type="entry name" value="UDP-Glycosyltransferase/glycogen phosphorylase"/>
    <property type="match status" value="1"/>
</dbReference>
<name>A0A6J7JNN4_9ZZZZ</name>
<proteinExistence type="predicted"/>
<dbReference type="InterPro" id="IPR028098">
    <property type="entry name" value="Glyco_trans_4-like_N"/>
</dbReference>
<accession>A0A6J7JNN4</accession>
<evidence type="ECO:0000259" key="1">
    <source>
        <dbReference type="Pfam" id="PF00534"/>
    </source>
</evidence>
<dbReference type="PANTHER" id="PTHR12526:SF595">
    <property type="entry name" value="BLL5217 PROTEIN"/>
    <property type="match status" value="1"/>
</dbReference>
<dbReference type="InterPro" id="IPR001296">
    <property type="entry name" value="Glyco_trans_1"/>
</dbReference>
<organism evidence="3">
    <name type="scientific">freshwater metagenome</name>
    <dbReference type="NCBI Taxonomy" id="449393"/>
    <lineage>
        <taxon>unclassified sequences</taxon>
        <taxon>metagenomes</taxon>
        <taxon>ecological metagenomes</taxon>
    </lineage>
</organism>
<protein>
    <submittedName>
        <fullName evidence="3">Unannotated protein</fullName>
    </submittedName>
</protein>
<sequence>MTALTVREGQHEQRADRLRVCLVANSRFPIAEPFTGGLESMTWHLARELTRRGHEVAVFAAPGSDPGLGVIELDVESLPEHPGRHDVGAPPYVEVAEHHAYLALMLELAGPAGASFDVVHNNSLHYLPVAMARTLPVPVLTTLHTPPVWWLESAVRLDRGASSFAAVSQHTADAWASITPSTCVLNGVDVDRWPAGRGGATAVWSGRLVAEKAPHDALLAARRAGIPIVLAGPLLDEDYFRDRVQPLLGPDATYAGHLPQAELAALVGGSAVAVVTPAWDEPYGLVAAEALACGTPVAAYARGGLPEVLSPDTGRLAVAGDVDMLALAMCDALTLDRGRCRAHAVAELSLARMVDRYEDEYVRLLGRRLAA</sequence>
<dbReference type="GO" id="GO:0016757">
    <property type="term" value="F:glycosyltransferase activity"/>
    <property type="evidence" value="ECO:0007669"/>
    <property type="project" value="InterPro"/>
</dbReference>
<dbReference type="Pfam" id="PF00534">
    <property type="entry name" value="Glycos_transf_1"/>
    <property type="match status" value="1"/>
</dbReference>
<dbReference type="Gene3D" id="3.40.50.2000">
    <property type="entry name" value="Glycogen Phosphorylase B"/>
    <property type="match status" value="2"/>
</dbReference>